<dbReference type="SUPFAM" id="SSF52317">
    <property type="entry name" value="Class I glutamine amidotransferase-like"/>
    <property type="match status" value="1"/>
</dbReference>
<keyword evidence="2" id="KW-0808">Transferase</keyword>
<organism evidence="2 3">
    <name type="scientific">Ectopseudomonas mendocina</name>
    <name type="common">Pseudomonas mendocina</name>
    <dbReference type="NCBI Taxonomy" id="300"/>
    <lineage>
        <taxon>Bacteria</taxon>
        <taxon>Pseudomonadati</taxon>
        <taxon>Pseudomonadota</taxon>
        <taxon>Gammaproteobacteria</taxon>
        <taxon>Pseudomonadales</taxon>
        <taxon>Pseudomonadaceae</taxon>
        <taxon>Ectopseudomonas</taxon>
    </lineage>
</organism>
<dbReference type="Pfam" id="PF00117">
    <property type="entry name" value="GATase"/>
    <property type="match status" value="1"/>
</dbReference>
<dbReference type="EC" id="2.4.2.-" evidence="2"/>
<dbReference type="InterPro" id="IPR029062">
    <property type="entry name" value="Class_I_gatase-like"/>
</dbReference>
<dbReference type="GO" id="GO:0016811">
    <property type="term" value="F:hydrolase activity, acting on carbon-nitrogen (but not peptide) bonds, in linear amides"/>
    <property type="evidence" value="ECO:0007669"/>
    <property type="project" value="InterPro"/>
</dbReference>
<dbReference type="RefSeq" id="WP_041769398.1">
    <property type="nucleotide sequence ID" value="NZ_CBCRWL010000006.1"/>
</dbReference>
<dbReference type="AlphaFoldDB" id="A0A379IWR3"/>
<dbReference type="PANTHER" id="PTHR43235:SF1">
    <property type="entry name" value="GLUTAMINE AMIDOTRANSFERASE PB2B2.05-RELATED"/>
    <property type="match status" value="1"/>
</dbReference>
<sequence length="200" mass="22175">MRVVLVSQRVDVLADRGERRDALDQRLADWLASHGLLPVPVPNRAERLDALWAQVNPTAVVLSGGNDLAEYGGDAPERDAVERALLARAMAEQVPLFALCRGAQLLLDAFGNRLERVAGHVGTRHRLLIDGRETEVNSYHQWGCRSLAAPLEVLARSEDGVIEAFFHPQLPLLGVMWHPEREAPFAELDGLLLNRCLNKE</sequence>
<protein>
    <submittedName>
        <fullName evidence="2">Glutamine amidotransferase class-I</fullName>
        <ecNumber evidence="2">2.4.2.-</ecNumber>
    </submittedName>
</protein>
<dbReference type="Proteomes" id="UP000254260">
    <property type="component" value="Unassembled WGS sequence"/>
</dbReference>
<accession>A0A379IWR3</accession>
<keyword evidence="2" id="KW-0315">Glutamine amidotransferase</keyword>
<dbReference type="Gene3D" id="3.40.50.880">
    <property type="match status" value="1"/>
</dbReference>
<dbReference type="InterPro" id="IPR044668">
    <property type="entry name" value="PuuD-like"/>
</dbReference>
<dbReference type="GO" id="GO:0016757">
    <property type="term" value="F:glycosyltransferase activity"/>
    <property type="evidence" value="ECO:0007669"/>
    <property type="project" value="UniProtKB-KW"/>
</dbReference>
<dbReference type="GO" id="GO:0005829">
    <property type="term" value="C:cytosol"/>
    <property type="evidence" value="ECO:0007669"/>
    <property type="project" value="TreeGrafter"/>
</dbReference>
<proteinExistence type="predicted"/>
<dbReference type="EMBL" id="UGUU01000001">
    <property type="protein sequence ID" value="SUD40719.1"/>
    <property type="molecule type" value="Genomic_DNA"/>
</dbReference>
<feature type="domain" description="Glutamine amidotransferase" evidence="1">
    <location>
        <begin position="39"/>
        <end position="181"/>
    </location>
</feature>
<gene>
    <name evidence="2" type="ORF">NCTC10899_03569</name>
</gene>
<evidence type="ECO:0000313" key="3">
    <source>
        <dbReference type="Proteomes" id="UP000254260"/>
    </source>
</evidence>
<evidence type="ECO:0000313" key="2">
    <source>
        <dbReference type="EMBL" id="SUD40719.1"/>
    </source>
</evidence>
<dbReference type="OrthoDB" id="9813383at2"/>
<dbReference type="PANTHER" id="PTHR43235">
    <property type="entry name" value="GLUTAMINE AMIDOTRANSFERASE PB2B2.05-RELATED"/>
    <property type="match status" value="1"/>
</dbReference>
<keyword evidence="2" id="KW-0328">Glycosyltransferase</keyword>
<dbReference type="PROSITE" id="PS51273">
    <property type="entry name" value="GATASE_TYPE_1"/>
    <property type="match status" value="1"/>
</dbReference>
<reference evidence="2 3" key="1">
    <citation type="submission" date="2018-06" db="EMBL/GenBank/DDBJ databases">
        <authorList>
            <consortium name="Pathogen Informatics"/>
            <person name="Doyle S."/>
        </authorList>
    </citation>
    <scope>NUCLEOTIDE SEQUENCE [LARGE SCALE GENOMIC DNA]</scope>
    <source>
        <strain evidence="2 3">NCTC10899</strain>
    </source>
</reference>
<name>A0A379IWR3_ECTME</name>
<dbReference type="InterPro" id="IPR017926">
    <property type="entry name" value="GATASE"/>
</dbReference>
<evidence type="ECO:0000259" key="1">
    <source>
        <dbReference type="Pfam" id="PF00117"/>
    </source>
</evidence>